<evidence type="ECO:0000256" key="2">
    <source>
        <dbReference type="SAM" id="MobiDB-lite"/>
    </source>
</evidence>
<name>A0ABS8KVB0_9HYPH</name>
<dbReference type="RefSeq" id="WP_230551167.1">
    <property type="nucleotide sequence ID" value="NZ_JAJISD010000005.1"/>
</dbReference>
<evidence type="ECO:0000256" key="1">
    <source>
        <dbReference type="ARBA" id="ARBA00038420"/>
    </source>
</evidence>
<dbReference type="InterPro" id="IPR050570">
    <property type="entry name" value="Cell_wall_metabolism_enzyme"/>
</dbReference>
<protein>
    <submittedName>
        <fullName evidence="4">M23 family metallopeptidase</fullName>
    </submittedName>
</protein>
<evidence type="ECO:0000313" key="5">
    <source>
        <dbReference type="Proteomes" id="UP001198862"/>
    </source>
</evidence>
<feature type="compositionally biased region" description="Polar residues" evidence="2">
    <location>
        <begin position="114"/>
        <end position="126"/>
    </location>
</feature>
<dbReference type="SUPFAM" id="SSF51261">
    <property type="entry name" value="Duplicated hybrid motif"/>
    <property type="match status" value="1"/>
</dbReference>
<evidence type="ECO:0000259" key="3">
    <source>
        <dbReference type="PROSITE" id="PS51782"/>
    </source>
</evidence>
<dbReference type="SUPFAM" id="SSF54106">
    <property type="entry name" value="LysM domain"/>
    <property type="match status" value="1"/>
</dbReference>
<comment type="caution">
    <text evidence="4">The sequence shown here is derived from an EMBL/GenBank/DDBJ whole genome shotgun (WGS) entry which is preliminary data.</text>
</comment>
<feature type="domain" description="LysM" evidence="3">
    <location>
        <begin position="55"/>
        <end position="99"/>
    </location>
</feature>
<dbReference type="Proteomes" id="UP001198862">
    <property type="component" value="Unassembled WGS sequence"/>
</dbReference>
<dbReference type="Pfam" id="PF01476">
    <property type="entry name" value="LysM"/>
    <property type="match status" value="1"/>
</dbReference>
<evidence type="ECO:0000313" key="4">
    <source>
        <dbReference type="EMBL" id="MCC8429974.1"/>
    </source>
</evidence>
<dbReference type="PROSITE" id="PS51257">
    <property type="entry name" value="PROKAR_LIPOPROTEIN"/>
    <property type="match status" value="1"/>
</dbReference>
<organism evidence="4 5">
    <name type="scientific">Reyranella aquatilis</name>
    <dbReference type="NCBI Taxonomy" id="2035356"/>
    <lineage>
        <taxon>Bacteria</taxon>
        <taxon>Pseudomonadati</taxon>
        <taxon>Pseudomonadota</taxon>
        <taxon>Alphaproteobacteria</taxon>
        <taxon>Hyphomicrobiales</taxon>
        <taxon>Reyranellaceae</taxon>
        <taxon>Reyranella</taxon>
    </lineage>
</organism>
<dbReference type="SMART" id="SM00257">
    <property type="entry name" value="LysM"/>
    <property type="match status" value="1"/>
</dbReference>
<keyword evidence="5" id="KW-1185">Reference proteome</keyword>
<feature type="region of interest" description="Disordered" evidence="2">
    <location>
        <begin position="112"/>
        <end position="173"/>
    </location>
</feature>
<dbReference type="PROSITE" id="PS51782">
    <property type="entry name" value="LYSM"/>
    <property type="match status" value="1"/>
</dbReference>
<dbReference type="Gene3D" id="2.70.70.10">
    <property type="entry name" value="Glucose Permease (Domain IIA)"/>
    <property type="match status" value="1"/>
</dbReference>
<proteinExistence type="inferred from homology"/>
<reference evidence="4 5" key="1">
    <citation type="submission" date="2021-11" db="EMBL/GenBank/DDBJ databases">
        <authorList>
            <person name="Lee D.-H."/>
            <person name="Kim S.-B."/>
        </authorList>
    </citation>
    <scope>NUCLEOTIDE SEQUENCE [LARGE SCALE GENOMIC DNA]</scope>
    <source>
        <strain evidence="4 5">KCTC 52223</strain>
    </source>
</reference>
<dbReference type="InterPro" id="IPR016047">
    <property type="entry name" value="M23ase_b-sheet_dom"/>
</dbReference>
<feature type="compositionally biased region" description="Low complexity" evidence="2">
    <location>
        <begin position="139"/>
        <end position="154"/>
    </location>
</feature>
<comment type="similarity">
    <text evidence="1">Belongs to the E.coli NlpD/Haemophilus LppB family.</text>
</comment>
<dbReference type="InterPro" id="IPR011055">
    <property type="entry name" value="Dup_hybrid_motif"/>
</dbReference>
<dbReference type="CDD" id="cd00118">
    <property type="entry name" value="LysM"/>
    <property type="match status" value="1"/>
</dbReference>
<dbReference type="PANTHER" id="PTHR21666">
    <property type="entry name" value="PEPTIDASE-RELATED"/>
    <property type="match status" value="1"/>
</dbReference>
<dbReference type="Gene3D" id="3.10.350.10">
    <property type="entry name" value="LysM domain"/>
    <property type="match status" value="1"/>
</dbReference>
<dbReference type="Pfam" id="PF01551">
    <property type="entry name" value="Peptidase_M23"/>
    <property type="match status" value="1"/>
</dbReference>
<dbReference type="InterPro" id="IPR018392">
    <property type="entry name" value="LysM"/>
</dbReference>
<sequence length="294" mass="30233">MKNAPRFPSRWAGRMHTLGTMAVLSVALGACNTVMGAREGTMEYPGSAAGPNAVPVYVVKDKDTVDGLSRRYGVPSQTIIDRNNLKAPYTLKPGQQLAMPGARFVQDTYGEAPGTQTAAANPNAPSSVKREGLAPPPGSSSGEAPRSAAPAGEPTPLAGKSVSVAATPPAPKMSWPVNGKIVLPYGTTGGQKNDGINIAAAKGTPVKAAEGGKVVYAGNEVAKMGNLLLIEHPGGYITAYGNNEELLVKKGDTVKRGQTIAKVGTSGGTPDPQLHFEVRRAGKTIDPTTVLGAQ</sequence>
<dbReference type="PANTHER" id="PTHR21666:SF263">
    <property type="entry name" value="MUREIN HYDROLASE ACTIVATOR NLPD"/>
    <property type="match status" value="1"/>
</dbReference>
<dbReference type="InterPro" id="IPR036779">
    <property type="entry name" value="LysM_dom_sf"/>
</dbReference>
<dbReference type="CDD" id="cd12797">
    <property type="entry name" value="M23_peptidase"/>
    <property type="match status" value="1"/>
</dbReference>
<gene>
    <name evidence="4" type="ORF">LJ725_13420</name>
</gene>
<dbReference type="EMBL" id="JAJISD010000005">
    <property type="protein sequence ID" value="MCC8429974.1"/>
    <property type="molecule type" value="Genomic_DNA"/>
</dbReference>
<accession>A0ABS8KVB0</accession>